<dbReference type="SUPFAM" id="SSF54909">
    <property type="entry name" value="Dimeric alpha+beta barrel"/>
    <property type="match status" value="1"/>
</dbReference>
<comment type="caution">
    <text evidence="2">The sequence shown here is derived from an EMBL/GenBank/DDBJ whole genome shotgun (WGS) entry which is preliminary data.</text>
</comment>
<keyword evidence="2" id="KW-0503">Monooxygenase</keyword>
<evidence type="ECO:0000259" key="1">
    <source>
        <dbReference type="PROSITE" id="PS51725"/>
    </source>
</evidence>
<dbReference type="Proteomes" id="UP001597183">
    <property type="component" value="Unassembled WGS sequence"/>
</dbReference>
<keyword evidence="3" id="KW-1185">Reference proteome</keyword>
<evidence type="ECO:0000313" key="2">
    <source>
        <dbReference type="EMBL" id="MFD1365998.1"/>
    </source>
</evidence>
<feature type="domain" description="ABM" evidence="1">
    <location>
        <begin position="2"/>
        <end position="94"/>
    </location>
</feature>
<organism evidence="2 3">
    <name type="scientific">Actinoplanes sichuanensis</name>
    <dbReference type="NCBI Taxonomy" id="512349"/>
    <lineage>
        <taxon>Bacteria</taxon>
        <taxon>Bacillati</taxon>
        <taxon>Actinomycetota</taxon>
        <taxon>Actinomycetes</taxon>
        <taxon>Micromonosporales</taxon>
        <taxon>Micromonosporaceae</taxon>
        <taxon>Actinoplanes</taxon>
    </lineage>
</organism>
<accession>A0ABW4A756</accession>
<dbReference type="EC" id="1.-.-.-" evidence="2"/>
<sequence>MIIIAGELRVDPSQRDRYLTGVADITRQARAATGCLDFVQAPDPLDPARITVYERWESDEDLHRFRETPGPTPELPEIHAADVRRFRISGVEEP</sequence>
<proteinExistence type="predicted"/>
<dbReference type="InterPro" id="IPR007138">
    <property type="entry name" value="ABM_dom"/>
</dbReference>
<reference evidence="3" key="1">
    <citation type="journal article" date="2019" name="Int. J. Syst. Evol. Microbiol.">
        <title>The Global Catalogue of Microorganisms (GCM) 10K type strain sequencing project: providing services to taxonomists for standard genome sequencing and annotation.</title>
        <authorList>
            <consortium name="The Broad Institute Genomics Platform"/>
            <consortium name="The Broad Institute Genome Sequencing Center for Infectious Disease"/>
            <person name="Wu L."/>
            <person name="Ma J."/>
        </authorList>
    </citation>
    <scope>NUCLEOTIDE SEQUENCE [LARGE SCALE GENOMIC DNA]</scope>
    <source>
        <strain evidence="3">CCM 7526</strain>
    </source>
</reference>
<gene>
    <name evidence="2" type="ORF">ACFQ5G_11635</name>
</gene>
<evidence type="ECO:0000313" key="3">
    <source>
        <dbReference type="Proteomes" id="UP001597183"/>
    </source>
</evidence>
<dbReference type="InterPro" id="IPR011008">
    <property type="entry name" value="Dimeric_a/b-barrel"/>
</dbReference>
<dbReference type="Gene3D" id="3.30.70.100">
    <property type="match status" value="1"/>
</dbReference>
<dbReference type="EMBL" id="JBHTMK010000015">
    <property type="protein sequence ID" value="MFD1365998.1"/>
    <property type="molecule type" value="Genomic_DNA"/>
</dbReference>
<dbReference type="PROSITE" id="PS51725">
    <property type="entry name" value="ABM"/>
    <property type="match status" value="1"/>
</dbReference>
<dbReference type="Pfam" id="PF03992">
    <property type="entry name" value="ABM"/>
    <property type="match status" value="1"/>
</dbReference>
<dbReference type="RefSeq" id="WP_317794748.1">
    <property type="nucleotide sequence ID" value="NZ_AP028461.1"/>
</dbReference>
<protein>
    <submittedName>
        <fullName evidence="2">Quinol monooxygenase</fullName>
        <ecNumber evidence="2">1.-.-.-</ecNumber>
    </submittedName>
</protein>
<name>A0ABW4A756_9ACTN</name>
<keyword evidence="2" id="KW-0560">Oxidoreductase</keyword>
<dbReference type="GO" id="GO:0004497">
    <property type="term" value="F:monooxygenase activity"/>
    <property type="evidence" value="ECO:0007669"/>
    <property type="project" value="UniProtKB-KW"/>
</dbReference>